<keyword evidence="2" id="KW-0472">Membrane</keyword>
<feature type="transmembrane region" description="Helical" evidence="2">
    <location>
        <begin position="272"/>
        <end position="292"/>
    </location>
</feature>
<keyword evidence="2" id="KW-0812">Transmembrane</keyword>
<feature type="coiled-coil region" evidence="1">
    <location>
        <begin position="330"/>
        <end position="390"/>
    </location>
</feature>
<evidence type="ECO:0000313" key="4">
    <source>
        <dbReference type="EMBL" id="CAB5226024.1"/>
    </source>
</evidence>
<organism evidence="3">
    <name type="scientific">uncultured Caudovirales phage</name>
    <dbReference type="NCBI Taxonomy" id="2100421"/>
    <lineage>
        <taxon>Viruses</taxon>
        <taxon>Duplodnaviria</taxon>
        <taxon>Heunggongvirae</taxon>
        <taxon>Uroviricota</taxon>
        <taxon>Caudoviricetes</taxon>
        <taxon>Peduoviridae</taxon>
        <taxon>Maltschvirus</taxon>
        <taxon>Maltschvirus maltsch</taxon>
    </lineage>
</organism>
<evidence type="ECO:0008006" key="5">
    <source>
        <dbReference type="Google" id="ProtNLM"/>
    </source>
</evidence>
<evidence type="ECO:0000256" key="2">
    <source>
        <dbReference type="SAM" id="Phobius"/>
    </source>
</evidence>
<feature type="transmembrane region" description="Helical" evidence="2">
    <location>
        <begin position="241"/>
        <end position="260"/>
    </location>
</feature>
<protein>
    <recommendedName>
        <fullName evidence="5">Bacteriophage lambda, GpH, tail tape measure, C-terminal</fullName>
    </recommendedName>
</protein>
<reference evidence="3" key="1">
    <citation type="submission" date="2020-04" db="EMBL/GenBank/DDBJ databases">
        <authorList>
            <person name="Chiriac C."/>
            <person name="Salcher M."/>
            <person name="Ghai R."/>
            <person name="Kavagutti S V."/>
        </authorList>
    </citation>
    <scope>NUCLEOTIDE SEQUENCE</scope>
</reference>
<dbReference type="EMBL" id="LR798359">
    <property type="protein sequence ID" value="CAB5226024.1"/>
    <property type="molecule type" value="Genomic_DNA"/>
</dbReference>
<evidence type="ECO:0000256" key="1">
    <source>
        <dbReference type="SAM" id="Coils"/>
    </source>
</evidence>
<dbReference type="EMBL" id="LR796599">
    <property type="protein sequence ID" value="CAB4153725.1"/>
    <property type="molecule type" value="Genomic_DNA"/>
</dbReference>
<feature type="transmembrane region" description="Helical" evidence="2">
    <location>
        <begin position="298"/>
        <end position="317"/>
    </location>
</feature>
<accession>A0A6J5N285</accession>
<proteinExistence type="predicted"/>
<keyword evidence="2" id="KW-1133">Transmembrane helix</keyword>
<evidence type="ECO:0000313" key="3">
    <source>
        <dbReference type="EMBL" id="CAB4153725.1"/>
    </source>
</evidence>
<sequence>MATEVKLTADASQLVQEVKKAEAALKGLQDIGAGVGKALLGVTAAAAGLGYAVKGILDSAGALFDAAETIGISVQSLQVFQKAAGEVGVSAEELNGSLMKMNANIGEALITGTGGAAKALERMGISLDQINGMKPDKQFELLAKKLSEIPNAGERAALAMDLFGKQGQKVLKIAEGLDEMRKKMEALGMLISPEQQASLDLAGDAVDGLIGLFSTGLKKAVADLAPYIIGFANAINDAVKAAGGLENVIAVVGGIMRYAFNVAIIYGMARGFLAVQTAITAAGGAMAVFNTIVKRSPFFLLVAGAAALAQYLGLDIIGAMGKFLDASGQTAKAQDEIAEAAEKIRKENEAAGVAAKRGNSELEKQQKSAREALVKTIAGLENEAQFQKEKISLGETEATIQKAIRAEAEKLALVQASFLPGQRERLENALREVESGKANAEITNTMKSLQDEILVLTTAEGVEREKITAQLALERSIKRELGTTEKDALAAAIQRREVLKVIGDQEKQNKQYAIDAKVSAGMNAKLLQLDKELAAGKKAIADATTSEDKARAEKSFADTATYYQQELRLASFGFDEKTRLEVEYERGKTARQDIQARLEIARNTEGFTYRVGLLEQLAIEEDKAFQKYASESYAAEVRNADVMKSIRLSNLQIVQTAELDAARVKYANLEVMAFEHQQALKDIELKAAEDKMSMELQKVKLVGDVNLYSADEAKKIAADKTAFEKKSAIEQTSFALDQAGQMFSALGAQNKSAFEAAKAFNIANAIMNTYMAATKALATYPPPFNFIAMGAAVAMGLAQVAQIRSQQYSGRALGGPVMGGQPYLVGENGPELFTPANTGSITRNDQLGGGGTTNVTFNITATDTNGFDKLLVARRGLITEIIRDAQLDKGRRI</sequence>
<name>A0A6J5N285_9CAUD</name>
<keyword evidence="1" id="KW-0175">Coiled coil</keyword>
<gene>
    <name evidence="3" type="ORF">UFOVP640_20</name>
    <name evidence="4" type="ORF">UFOVP759_24</name>
</gene>